<sequence>MVLHHTPCDHDTEARVVCSSCGEQLRHQDMTARTGPGYPARLLDDPAVRQRFTAGRPLGVARADQA</sequence>
<organism evidence="1 2">
    <name type="scientific">Streptomyces azureus</name>
    <dbReference type="NCBI Taxonomy" id="146537"/>
    <lineage>
        <taxon>Bacteria</taxon>
        <taxon>Bacillati</taxon>
        <taxon>Actinomycetota</taxon>
        <taxon>Actinomycetes</taxon>
        <taxon>Kitasatosporales</taxon>
        <taxon>Streptomycetaceae</taxon>
        <taxon>Streptomyces</taxon>
    </lineage>
</organism>
<dbReference type="EMBL" id="DF968243">
    <property type="protein sequence ID" value="GAP47904.1"/>
    <property type="molecule type" value="Genomic_DNA"/>
</dbReference>
<keyword evidence="2" id="KW-1185">Reference proteome</keyword>
<gene>
    <name evidence="1" type="ORF">SAZU_2641</name>
</gene>
<reference evidence="1" key="1">
    <citation type="journal article" date="2015" name="Genome Announc.">
        <title>Draft Genome Sequence of Thiostrepton-Producing Streptomyces azureus ATCC 14921.</title>
        <authorList>
            <person name="Sakihara K."/>
            <person name="Maeda J."/>
            <person name="Tashiro K."/>
            <person name="Fujino Y."/>
            <person name="Kuhara S."/>
            <person name="Ohshima T."/>
            <person name="Ogata S."/>
            <person name="Doi K."/>
        </authorList>
    </citation>
    <scope>NUCLEOTIDE SEQUENCE [LARGE SCALE GENOMIC DNA]</scope>
    <source>
        <strain evidence="1">ATCC14921</strain>
    </source>
</reference>
<dbReference type="PATRIC" id="fig|146537.3.peg.2785"/>
<dbReference type="RefSeq" id="WP_236711674.1">
    <property type="nucleotide sequence ID" value="NZ_DF968243.1"/>
</dbReference>
<dbReference type="AlphaFoldDB" id="A0A0K8PKH7"/>
<accession>A0A0K8PKH7</accession>
<protein>
    <submittedName>
        <fullName evidence="1">Putative HTH-type transcriptional regulator</fullName>
    </submittedName>
</protein>
<name>A0A0K8PKH7_STRAJ</name>
<dbReference type="Proteomes" id="UP000053859">
    <property type="component" value="Unassembled WGS sequence"/>
</dbReference>
<proteinExistence type="predicted"/>
<evidence type="ECO:0000313" key="1">
    <source>
        <dbReference type="EMBL" id="GAP47904.1"/>
    </source>
</evidence>
<evidence type="ECO:0000313" key="2">
    <source>
        <dbReference type="Proteomes" id="UP000053859"/>
    </source>
</evidence>